<name>A0A977PWN1_9CYAN</name>
<organism evidence="1">
    <name type="scientific">Woronichinia naegeliana WA131</name>
    <dbReference type="NCBI Taxonomy" id="2824559"/>
    <lineage>
        <taxon>Bacteria</taxon>
        <taxon>Bacillati</taxon>
        <taxon>Cyanobacteriota</taxon>
        <taxon>Cyanophyceae</taxon>
        <taxon>Synechococcales</taxon>
        <taxon>Coelosphaeriaceae</taxon>
        <taxon>Woronichinia</taxon>
    </lineage>
</organism>
<dbReference type="Proteomes" id="UP001065613">
    <property type="component" value="Chromosome"/>
</dbReference>
<dbReference type="EMBL" id="CP073041">
    <property type="protein sequence ID" value="UXE61884.1"/>
    <property type="molecule type" value="Genomic_DNA"/>
</dbReference>
<accession>A0A977PWN1</accession>
<dbReference type="KEGG" id="wna:KA717_02840"/>
<sequence>MSLRYLKNSYRWNDLLSKIAHDLKGNDRYYLDIKSSCQENGKYKFEKIASLLEEDFNNQLKNNESNDVFEKINTIFFTRTWKKILT</sequence>
<gene>
    <name evidence="1" type="ORF">KA717_02840</name>
</gene>
<reference evidence="1" key="1">
    <citation type="submission" date="2021-04" db="EMBL/GenBank/DDBJ databases">
        <title>Genome sequence of Woronichinia naegeliana from Washington state freshwater lake bloom.</title>
        <authorList>
            <person name="Dreher T.W."/>
        </authorList>
    </citation>
    <scope>NUCLEOTIDE SEQUENCE</scope>
    <source>
        <strain evidence="1">WA131</strain>
    </source>
</reference>
<dbReference type="AlphaFoldDB" id="A0A977PWN1"/>
<protein>
    <submittedName>
        <fullName evidence="1">Uncharacterized protein</fullName>
    </submittedName>
</protein>
<proteinExistence type="predicted"/>
<evidence type="ECO:0000313" key="1">
    <source>
        <dbReference type="EMBL" id="UXE61884.1"/>
    </source>
</evidence>